<evidence type="ECO:0000313" key="6">
    <source>
        <dbReference type="Proteomes" id="UP001305647"/>
    </source>
</evidence>
<dbReference type="InterPro" id="IPR027377">
    <property type="entry name" value="ZAR1/RTP1-5-like_Znf-3CxxC"/>
</dbReference>
<comment type="caution">
    <text evidence="5">The sequence shown here is derived from an EMBL/GenBank/DDBJ whole genome shotgun (WGS) entry which is preliminary data.</text>
</comment>
<reference evidence="5" key="2">
    <citation type="submission" date="2023-05" db="EMBL/GenBank/DDBJ databases">
        <authorList>
            <consortium name="Lawrence Berkeley National Laboratory"/>
            <person name="Steindorff A."/>
            <person name="Hensen N."/>
            <person name="Bonometti L."/>
            <person name="Westerberg I."/>
            <person name="Brannstrom I.O."/>
            <person name="Guillou S."/>
            <person name="Cros-Aarteil S."/>
            <person name="Calhoun S."/>
            <person name="Haridas S."/>
            <person name="Kuo A."/>
            <person name="Mondo S."/>
            <person name="Pangilinan J."/>
            <person name="Riley R."/>
            <person name="Labutti K."/>
            <person name="Andreopoulos B."/>
            <person name="Lipzen A."/>
            <person name="Chen C."/>
            <person name="Yanf M."/>
            <person name="Daum C."/>
            <person name="Ng V."/>
            <person name="Clum A."/>
            <person name="Ohm R."/>
            <person name="Martin F."/>
            <person name="Silar P."/>
            <person name="Natvig D."/>
            <person name="Lalanne C."/>
            <person name="Gautier V."/>
            <person name="Ament-Velasquez S.L."/>
            <person name="Kruys A."/>
            <person name="Hutchinson M.I."/>
            <person name="Powell A.J."/>
            <person name="Barry K."/>
            <person name="Miller A.N."/>
            <person name="Grigoriev I.V."/>
            <person name="Debuchy R."/>
            <person name="Gladieux P."/>
            <person name="Thoren M.H."/>
            <person name="Johannesson H."/>
        </authorList>
    </citation>
    <scope>NUCLEOTIDE SEQUENCE</scope>
    <source>
        <strain evidence="5">CBS 757.83</strain>
    </source>
</reference>
<proteinExistence type="predicted"/>
<protein>
    <recommendedName>
        <fullName evidence="4">3CxxC-type domain-containing protein</fullName>
    </recommendedName>
</protein>
<organism evidence="5 6">
    <name type="scientific">Parathielavia hyrcaniae</name>
    <dbReference type="NCBI Taxonomy" id="113614"/>
    <lineage>
        <taxon>Eukaryota</taxon>
        <taxon>Fungi</taxon>
        <taxon>Dikarya</taxon>
        <taxon>Ascomycota</taxon>
        <taxon>Pezizomycotina</taxon>
        <taxon>Sordariomycetes</taxon>
        <taxon>Sordariomycetidae</taxon>
        <taxon>Sordariales</taxon>
        <taxon>Chaetomiaceae</taxon>
        <taxon>Parathielavia</taxon>
    </lineage>
</organism>
<evidence type="ECO:0000259" key="4">
    <source>
        <dbReference type="SMART" id="SM01328"/>
    </source>
</evidence>
<keyword evidence="1" id="KW-0479">Metal-binding</keyword>
<evidence type="ECO:0000256" key="1">
    <source>
        <dbReference type="ARBA" id="ARBA00022723"/>
    </source>
</evidence>
<dbReference type="Proteomes" id="UP001305647">
    <property type="component" value="Unassembled WGS sequence"/>
</dbReference>
<name>A0AAN6SXL8_9PEZI</name>
<sequence length="163" mass="18720">MARKRAYKPKAETFRGATATFPSLHEDVENALRYSFITPEWWFNHAGNDNDATEDYSTNVMGRFECRNANCPQPGWGSKKIAIQIRRYEGNGYDAVVFMQRCRSCEKIGALKLEENSYVDRVVYRLKKWAGVETETPEYSGGLGPPHEEDLCEGCKRGHCQRR</sequence>
<dbReference type="SMART" id="SM01328">
    <property type="entry name" value="zf-3CxxC"/>
    <property type="match status" value="1"/>
</dbReference>
<evidence type="ECO:0000313" key="5">
    <source>
        <dbReference type="EMBL" id="KAK4096761.1"/>
    </source>
</evidence>
<gene>
    <name evidence="5" type="ORF">N658DRAFT_480107</name>
</gene>
<dbReference type="EMBL" id="MU863698">
    <property type="protein sequence ID" value="KAK4096761.1"/>
    <property type="molecule type" value="Genomic_DNA"/>
</dbReference>
<reference evidence="5" key="1">
    <citation type="journal article" date="2023" name="Mol. Phylogenet. Evol.">
        <title>Genome-scale phylogeny and comparative genomics of the fungal order Sordariales.</title>
        <authorList>
            <person name="Hensen N."/>
            <person name="Bonometti L."/>
            <person name="Westerberg I."/>
            <person name="Brannstrom I.O."/>
            <person name="Guillou S."/>
            <person name="Cros-Aarteil S."/>
            <person name="Calhoun S."/>
            <person name="Haridas S."/>
            <person name="Kuo A."/>
            <person name="Mondo S."/>
            <person name="Pangilinan J."/>
            <person name="Riley R."/>
            <person name="LaButti K."/>
            <person name="Andreopoulos B."/>
            <person name="Lipzen A."/>
            <person name="Chen C."/>
            <person name="Yan M."/>
            <person name="Daum C."/>
            <person name="Ng V."/>
            <person name="Clum A."/>
            <person name="Steindorff A."/>
            <person name="Ohm R.A."/>
            <person name="Martin F."/>
            <person name="Silar P."/>
            <person name="Natvig D.O."/>
            <person name="Lalanne C."/>
            <person name="Gautier V."/>
            <person name="Ament-Velasquez S.L."/>
            <person name="Kruys A."/>
            <person name="Hutchinson M.I."/>
            <person name="Powell A.J."/>
            <person name="Barry K."/>
            <person name="Miller A.N."/>
            <person name="Grigoriev I.V."/>
            <person name="Debuchy R."/>
            <person name="Gladieux P."/>
            <person name="Hiltunen Thoren M."/>
            <person name="Johannesson H."/>
        </authorList>
    </citation>
    <scope>NUCLEOTIDE SEQUENCE</scope>
    <source>
        <strain evidence="5">CBS 757.83</strain>
    </source>
</reference>
<keyword evidence="3" id="KW-0862">Zinc</keyword>
<dbReference type="GO" id="GO:0008270">
    <property type="term" value="F:zinc ion binding"/>
    <property type="evidence" value="ECO:0007669"/>
    <property type="project" value="UniProtKB-KW"/>
</dbReference>
<dbReference type="AlphaFoldDB" id="A0AAN6SXL8"/>
<accession>A0AAN6SXL8</accession>
<keyword evidence="2" id="KW-0863">Zinc-finger</keyword>
<keyword evidence="6" id="KW-1185">Reference proteome</keyword>
<feature type="domain" description="3CxxC-type" evidence="4">
    <location>
        <begin position="59"/>
        <end position="158"/>
    </location>
</feature>
<dbReference type="Pfam" id="PF13695">
    <property type="entry name" value="Zn_ribbon_3CxxC"/>
    <property type="match status" value="1"/>
</dbReference>
<evidence type="ECO:0000256" key="3">
    <source>
        <dbReference type="ARBA" id="ARBA00022833"/>
    </source>
</evidence>
<evidence type="ECO:0000256" key="2">
    <source>
        <dbReference type="ARBA" id="ARBA00022771"/>
    </source>
</evidence>